<proteinExistence type="inferred from homology"/>
<evidence type="ECO:0000313" key="2">
    <source>
        <dbReference type="Proteomes" id="UP001652625"/>
    </source>
</evidence>
<protein>
    <submittedName>
        <fullName evidence="3">UPF0047 protein YjbQ isoform X2</fullName>
    </submittedName>
</protein>
<dbReference type="PIRSF" id="PIRSF004681">
    <property type="entry name" value="UCP004681"/>
    <property type="match status" value="1"/>
</dbReference>
<reference evidence="3" key="1">
    <citation type="submission" date="2025-08" db="UniProtKB">
        <authorList>
            <consortium name="RefSeq"/>
        </authorList>
    </citation>
    <scope>IDENTIFICATION</scope>
</reference>
<dbReference type="Gene3D" id="2.60.120.460">
    <property type="entry name" value="YjbQ-like"/>
    <property type="match status" value="1"/>
</dbReference>
<dbReference type="PANTHER" id="PTHR30615:SF8">
    <property type="entry name" value="UPF0047 PROTEIN C4A8.02C"/>
    <property type="match status" value="1"/>
</dbReference>
<dbReference type="NCBIfam" id="TIGR00149">
    <property type="entry name" value="TIGR00149_YjbQ"/>
    <property type="match status" value="1"/>
</dbReference>
<organism evidence="2 3">
    <name type="scientific">Hydra vulgaris</name>
    <name type="common">Hydra</name>
    <name type="synonym">Hydra attenuata</name>
    <dbReference type="NCBI Taxonomy" id="6087"/>
    <lineage>
        <taxon>Eukaryota</taxon>
        <taxon>Metazoa</taxon>
        <taxon>Cnidaria</taxon>
        <taxon>Hydrozoa</taxon>
        <taxon>Hydroidolina</taxon>
        <taxon>Anthoathecata</taxon>
        <taxon>Aplanulata</taxon>
        <taxon>Hydridae</taxon>
        <taxon>Hydra</taxon>
    </lineage>
</organism>
<comment type="similarity">
    <text evidence="1">Belongs to the UPF0047 family.</text>
</comment>
<accession>A0ABM4BGC1</accession>
<evidence type="ECO:0000256" key="1">
    <source>
        <dbReference type="ARBA" id="ARBA00005534"/>
    </source>
</evidence>
<dbReference type="Proteomes" id="UP001652625">
    <property type="component" value="Chromosome 03"/>
</dbReference>
<keyword evidence="2" id="KW-1185">Reference proteome</keyword>
<dbReference type="GeneID" id="100207132"/>
<dbReference type="RefSeq" id="XP_065648037.1">
    <property type="nucleotide sequence ID" value="XM_065791965.1"/>
</dbReference>
<dbReference type="SUPFAM" id="SSF111038">
    <property type="entry name" value="YjbQ-like"/>
    <property type="match status" value="1"/>
</dbReference>
<sequence>MTARSGKGCCWYQTEIILPPKGKGVHKITNILTELSFLRDIQIGVCNISLKNTSASLSINECWGDDVGADMDTFLNTVVPEDAPYLHTIEGPDGMTAHIKASLIGSSVTIPITDGKLNMNTWQGVWLLEHRYHGGPRTLIVTVQGCTKD</sequence>
<dbReference type="InterPro" id="IPR001602">
    <property type="entry name" value="UPF0047_YjbQ-like"/>
</dbReference>
<evidence type="ECO:0000313" key="3">
    <source>
        <dbReference type="RefSeq" id="XP_065648037.1"/>
    </source>
</evidence>
<gene>
    <name evidence="3" type="primary">LOC100207132</name>
</gene>
<dbReference type="Pfam" id="PF01894">
    <property type="entry name" value="YjbQ"/>
    <property type="match status" value="1"/>
</dbReference>
<name>A0ABM4BGC1_HYDVU</name>
<dbReference type="InterPro" id="IPR035917">
    <property type="entry name" value="YjbQ-like_sf"/>
</dbReference>
<dbReference type="PANTHER" id="PTHR30615">
    <property type="entry name" value="UNCHARACTERIZED PROTEIN YJBQ-RELATED"/>
    <property type="match status" value="1"/>
</dbReference>